<gene>
    <name evidence="1" type="ORF">E2980_12375</name>
</gene>
<evidence type="ECO:0000313" key="2">
    <source>
        <dbReference type="Proteomes" id="UP000297900"/>
    </source>
</evidence>
<dbReference type="RefSeq" id="WP_135152502.1">
    <property type="nucleotide sequence ID" value="NZ_SOMN01000016.1"/>
</dbReference>
<organism evidence="1 2">
    <name type="scientific">Cohnella luojiensis</name>
    <dbReference type="NCBI Taxonomy" id="652876"/>
    <lineage>
        <taxon>Bacteria</taxon>
        <taxon>Bacillati</taxon>
        <taxon>Bacillota</taxon>
        <taxon>Bacilli</taxon>
        <taxon>Bacillales</taxon>
        <taxon>Paenibacillaceae</taxon>
        <taxon>Cohnella</taxon>
    </lineage>
</organism>
<accession>A0A4Y8M0N7</accession>
<proteinExistence type="predicted"/>
<sequence length="133" mass="14716">MGAYQGYQDIIRSLFGSEIAVVLSGRDGYKDSDGLLQRIVQYGEELSINVDLSIKEPNKENHYYKGFQYTVVTTINGQELPIGDGGFVDWTQQLLGNKRERLMISAIGLDRLIAQMPAVDVSAQDTPSSKQNG</sequence>
<evidence type="ECO:0000313" key="1">
    <source>
        <dbReference type="EMBL" id="TFE25958.1"/>
    </source>
</evidence>
<protein>
    <submittedName>
        <fullName evidence="1">Uncharacterized protein</fullName>
    </submittedName>
</protein>
<dbReference type="EMBL" id="SOMN01000016">
    <property type="protein sequence ID" value="TFE25958.1"/>
    <property type="molecule type" value="Genomic_DNA"/>
</dbReference>
<comment type="caution">
    <text evidence="1">The sequence shown here is derived from an EMBL/GenBank/DDBJ whole genome shotgun (WGS) entry which is preliminary data.</text>
</comment>
<dbReference type="AlphaFoldDB" id="A0A4Y8M0N7"/>
<dbReference type="OrthoDB" id="7942934at2"/>
<name>A0A4Y8M0N7_9BACL</name>
<keyword evidence="2" id="KW-1185">Reference proteome</keyword>
<reference evidence="1 2" key="1">
    <citation type="submission" date="2019-03" db="EMBL/GenBank/DDBJ databases">
        <title>Cohnella endophytica sp. nov., a novel endophytic bacterium isolated from bark of Sonneratia apetala.</title>
        <authorList>
            <person name="Tuo L."/>
        </authorList>
    </citation>
    <scope>NUCLEOTIDE SEQUENCE [LARGE SCALE GENOMIC DNA]</scope>
    <source>
        <strain evidence="1 2">CCTCC AB 208254</strain>
    </source>
</reference>
<dbReference type="Proteomes" id="UP000297900">
    <property type="component" value="Unassembled WGS sequence"/>
</dbReference>